<name>A0A1X0R4F3_RHIZD</name>
<dbReference type="AlphaFoldDB" id="A0A1X0R4F3"/>
<proteinExistence type="predicted"/>
<gene>
    <name evidence="1" type="ORF">BCV72DRAFT_305162</name>
</gene>
<organism evidence="1">
    <name type="scientific">Rhizopus microsporus var. microsporus</name>
    <dbReference type="NCBI Taxonomy" id="86635"/>
    <lineage>
        <taxon>Eukaryota</taxon>
        <taxon>Fungi</taxon>
        <taxon>Fungi incertae sedis</taxon>
        <taxon>Mucoromycota</taxon>
        <taxon>Mucoromycotina</taxon>
        <taxon>Mucoromycetes</taxon>
        <taxon>Mucorales</taxon>
        <taxon>Mucorineae</taxon>
        <taxon>Rhizopodaceae</taxon>
        <taxon>Rhizopus</taxon>
    </lineage>
</organism>
<dbReference type="OrthoDB" id="2244190at2759"/>
<accession>A0A1X0R4F3</accession>
<sequence>MTRVTLNGKVNKKQIRIAITEEKLSMLKSDQTECLQVLDILDLMAKNCFTDRSICSDDDASELTCYRKFAKLLDEILDNTMLGIQDGERVSKTSKAVSSNLEKIYNESISLNNSFGRRIDLILTTKGLELPTSE</sequence>
<reference evidence="1" key="1">
    <citation type="journal article" date="2016" name="Proc. Natl. Acad. Sci. U.S.A.">
        <title>Lipid metabolic changes in an early divergent fungus govern the establishment of a mutualistic symbiosis with endobacteria.</title>
        <authorList>
            <person name="Lastovetsky O.A."/>
            <person name="Gaspar M.L."/>
            <person name="Mondo S.J."/>
            <person name="LaButti K.M."/>
            <person name="Sandor L."/>
            <person name="Grigoriev I.V."/>
            <person name="Henry S.A."/>
            <person name="Pawlowska T.E."/>
        </authorList>
    </citation>
    <scope>NUCLEOTIDE SEQUENCE [LARGE SCALE GENOMIC DNA]</scope>
    <source>
        <strain evidence="1">ATCC 52814</strain>
    </source>
</reference>
<protein>
    <submittedName>
        <fullName evidence="1">Uncharacterized protein</fullName>
    </submittedName>
</protein>
<evidence type="ECO:0000313" key="1">
    <source>
        <dbReference type="EMBL" id="ORE06846.1"/>
    </source>
</evidence>
<dbReference type="EMBL" id="KV921915">
    <property type="protein sequence ID" value="ORE06846.1"/>
    <property type="molecule type" value="Genomic_DNA"/>
</dbReference>
<dbReference type="VEuPathDB" id="FungiDB:BCV72DRAFT_305162"/>
<dbReference type="Proteomes" id="UP000242414">
    <property type="component" value="Unassembled WGS sequence"/>
</dbReference>